<accession>V4KH93</accession>
<dbReference type="KEGG" id="eus:EUTSA_v10002864mg"/>
<proteinExistence type="predicted"/>
<name>V4KH93_EUTSA</name>
<dbReference type="STRING" id="72664.V4KH93"/>
<gene>
    <name evidence="1" type="ORF">EUTSA_v10002864mg</name>
</gene>
<evidence type="ECO:0000313" key="2">
    <source>
        <dbReference type="Proteomes" id="UP000030689"/>
    </source>
</evidence>
<keyword evidence="2" id="KW-1185">Reference proteome</keyword>
<sequence>IVGDLYCDIPLGLYIIREKNVVMIGELDVEKEELPAQMVQVSETEIKRAQNAEKEEMLLTGTKQKRMEFLDLDYEAFYLCVAAL</sequence>
<dbReference type="Gene3D" id="2.30.30.100">
    <property type="match status" value="1"/>
</dbReference>
<dbReference type="OrthoDB" id="10263346at2759"/>
<feature type="non-terminal residue" evidence="1">
    <location>
        <position position="1"/>
    </location>
</feature>
<dbReference type="Gramene" id="ESQ37200">
    <property type="protein sequence ID" value="ESQ37200"/>
    <property type="gene ID" value="EUTSA_v10002864mg"/>
</dbReference>
<dbReference type="EMBL" id="KI517609">
    <property type="protein sequence ID" value="ESQ37200.1"/>
    <property type="molecule type" value="Genomic_DNA"/>
</dbReference>
<organism evidence="1 2">
    <name type="scientific">Eutrema salsugineum</name>
    <name type="common">Saltwater cress</name>
    <name type="synonym">Sisymbrium salsugineum</name>
    <dbReference type="NCBI Taxonomy" id="72664"/>
    <lineage>
        <taxon>Eukaryota</taxon>
        <taxon>Viridiplantae</taxon>
        <taxon>Streptophyta</taxon>
        <taxon>Embryophyta</taxon>
        <taxon>Tracheophyta</taxon>
        <taxon>Spermatophyta</taxon>
        <taxon>Magnoliopsida</taxon>
        <taxon>eudicotyledons</taxon>
        <taxon>Gunneridae</taxon>
        <taxon>Pentapetalae</taxon>
        <taxon>rosids</taxon>
        <taxon>malvids</taxon>
        <taxon>Brassicales</taxon>
        <taxon>Brassicaceae</taxon>
        <taxon>Eutremeae</taxon>
        <taxon>Eutrema</taxon>
    </lineage>
</organism>
<evidence type="ECO:0000313" key="1">
    <source>
        <dbReference type="EMBL" id="ESQ37200.1"/>
    </source>
</evidence>
<dbReference type="AlphaFoldDB" id="V4KH93"/>
<dbReference type="Proteomes" id="UP000030689">
    <property type="component" value="Unassembled WGS sequence"/>
</dbReference>
<evidence type="ECO:0008006" key="3">
    <source>
        <dbReference type="Google" id="ProtNLM"/>
    </source>
</evidence>
<protein>
    <recommendedName>
        <fullName evidence="3">LSM domain-containing protein</fullName>
    </recommendedName>
</protein>
<reference evidence="1 2" key="1">
    <citation type="journal article" date="2013" name="Front. Plant Sci.">
        <title>The Reference Genome of the Halophytic Plant Eutrema salsugineum.</title>
        <authorList>
            <person name="Yang R."/>
            <person name="Jarvis D.E."/>
            <person name="Chen H."/>
            <person name="Beilstein M.A."/>
            <person name="Grimwood J."/>
            <person name="Jenkins J."/>
            <person name="Shu S."/>
            <person name="Prochnik S."/>
            <person name="Xin M."/>
            <person name="Ma C."/>
            <person name="Schmutz J."/>
            <person name="Wing R.A."/>
            <person name="Mitchell-Olds T."/>
            <person name="Schumaker K.S."/>
            <person name="Wang X."/>
        </authorList>
    </citation>
    <scope>NUCLEOTIDE SEQUENCE [LARGE SCALE GENOMIC DNA]</scope>
</reference>
<dbReference type="eggNOG" id="KOG1782">
    <property type="taxonomic scope" value="Eukaryota"/>
</dbReference>